<accession>A0A0E3SBM3</accession>
<dbReference type="EC" id="1.1.1.100" evidence="4"/>
<sequence length="236" mass="25456">MSLAGQTALVTGGNKGIGRAICFALAKEGANIVIAARNESESRETLDRLKGMGTKAFAVSVDVRSEDDVRRLISVIIDKCGGLDILVNNAGVAYKNRLEETTLEEYDEIMDTNLRGVFLCTKYAIPYIRRSKNGKIINISSVGGLHGIPDFSIYCGSKFAVNGITESIASELEGEIKVYSVCPGAVDTDMYRSFFKDKPPLEPEHIAQKVLELASPDSKVASGKIIEISAPPVPQL</sequence>
<dbReference type="SUPFAM" id="SSF51735">
    <property type="entry name" value="NAD(P)-binding Rossmann-fold domains"/>
    <property type="match status" value="1"/>
</dbReference>
<dbReference type="HOGENOM" id="CLU_010194_1_3_2"/>
<keyword evidence="4" id="KW-0560">Oxidoreductase</keyword>
<dbReference type="CDD" id="cd05233">
    <property type="entry name" value="SDR_c"/>
    <property type="match status" value="1"/>
</dbReference>
<dbReference type="KEGG" id="mhor:MSHOH_1778"/>
<dbReference type="Gene3D" id="3.40.50.720">
    <property type="entry name" value="NAD(P)-binding Rossmann-like Domain"/>
    <property type="match status" value="1"/>
</dbReference>
<dbReference type="OrthoDB" id="24596at2157"/>
<dbReference type="RefSeq" id="WP_048139180.1">
    <property type="nucleotide sequence ID" value="NZ_BBCW01000059.1"/>
</dbReference>
<protein>
    <submittedName>
        <fullName evidence="4">3-oxoacyl-[acyl-carrier protein] reductase</fullName>
        <ecNumber evidence="4">1.1.1.100</ecNumber>
    </submittedName>
</protein>
<feature type="domain" description="Ketoreductase" evidence="3">
    <location>
        <begin position="6"/>
        <end position="189"/>
    </location>
</feature>
<dbReference type="InterPro" id="IPR050259">
    <property type="entry name" value="SDR"/>
</dbReference>
<dbReference type="InterPro" id="IPR036291">
    <property type="entry name" value="NAD(P)-bd_dom_sf"/>
</dbReference>
<organism evidence="4 5">
    <name type="scientific">Methanosarcina horonobensis HB-1 = JCM 15518</name>
    <dbReference type="NCBI Taxonomy" id="1434110"/>
    <lineage>
        <taxon>Archaea</taxon>
        <taxon>Methanobacteriati</taxon>
        <taxon>Methanobacteriota</taxon>
        <taxon>Stenosarchaea group</taxon>
        <taxon>Methanomicrobia</taxon>
        <taxon>Methanosarcinales</taxon>
        <taxon>Methanosarcinaceae</taxon>
        <taxon>Methanosarcina</taxon>
    </lineage>
</organism>
<dbReference type="EMBL" id="CP009516">
    <property type="protein sequence ID" value="AKB78261.1"/>
    <property type="molecule type" value="Genomic_DNA"/>
</dbReference>
<proteinExistence type="inferred from homology"/>
<comment type="similarity">
    <text evidence="1 2">Belongs to the short-chain dehydrogenases/reductases (SDR) family.</text>
</comment>
<dbReference type="InterPro" id="IPR057326">
    <property type="entry name" value="KR_dom"/>
</dbReference>
<dbReference type="Pfam" id="PF00106">
    <property type="entry name" value="adh_short"/>
    <property type="match status" value="1"/>
</dbReference>
<dbReference type="AlphaFoldDB" id="A0A0E3SBM3"/>
<dbReference type="InterPro" id="IPR002347">
    <property type="entry name" value="SDR_fam"/>
</dbReference>
<gene>
    <name evidence="4" type="ORF">MSHOH_1778</name>
</gene>
<dbReference type="PANTHER" id="PTHR42879:SF2">
    <property type="entry name" value="3-OXOACYL-[ACYL-CARRIER-PROTEIN] REDUCTASE FABG"/>
    <property type="match status" value="1"/>
</dbReference>
<dbReference type="Proteomes" id="UP000033101">
    <property type="component" value="Chromosome"/>
</dbReference>
<dbReference type="FunFam" id="3.40.50.720:FF:000084">
    <property type="entry name" value="Short-chain dehydrogenase reductase"/>
    <property type="match status" value="1"/>
</dbReference>
<keyword evidence="5" id="KW-1185">Reference proteome</keyword>
<dbReference type="PRINTS" id="PR00080">
    <property type="entry name" value="SDRFAMILY"/>
</dbReference>
<evidence type="ECO:0000259" key="3">
    <source>
        <dbReference type="SMART" id="SM00822"/>
    </source>
</evidence>
<dbReference type="GO" id="GO:0032787">
    <property type="term" value="P:monocarboxylic acid metabolic process"/>
    <property type="evidence" value="ECO:0007669"/>
    <property type="project" value="UniProtKB-ARBA"/>
</dbReference>
<reference evidence="4 5" key="1">
    <citation type="submission" date="2014-07" db="EMBL/GenBank/DDBJ databases">
        <title>Methanogenic archaea and the global carbon cycle.</title>
        <authorList>
            <person name="Henriksen J.R."/>
            <person name="Luke J."/>
            <person name="Reinhart S."/>
            <person name="Benedict M.N."/>
            <person name="Youngblut N.D."/>
            <person name="Metcalf M.E."/>
            <person name="Whitaker R.J."/>
            <person name="Metcalf W.W."/>
        </authorList>
    </citation>
    <scope>NUCLEOTIDE SEQUENCE [LARGE SCALE GENOMIC DNA]</scope>
    <source>
        <strain evidence="4 5">HB-1</strain>
    </source>
</reference>
<dbReference type="STRING" id="1434110.MSHOH_1778"/>
<dbReference type="PATRIC" id="fig|1434110.4.peg.2256"/>
<dbReference type="PANTHER" id="PTHR42879">
    <property type="entry name" value="3-OXOACYL-(ACYL-CARRIER-PROTEIN) REDUCTASE"/>
    <property type="match status" value="1"/>
</dbReference>
<dbReference type="GO" id="GO:0004316">
    <property type="term" value="F:3-oxoacyl-[acyl-carrier-protein] reductase (NADPH) activity"/>
    <property type="evidence" value="ECO:0007669"/>
    <property type="project" value="UniProtKB-EC"/>
</dbReference>
<dbReference type="InterPro" id="IPR020904">
    <property type="entry name" value="Sc_DH/Rdtase_CS"/>
</dbReference>
<dbReference type="GeneID" id="24831000"/>
<evidence type="ECO:0000256" key="1">
    <source>
        <dbReference type="ARBA" id="ARBA00006484"/>
    </source>
</evidence>
<evidence type="ECO:0000313" key="5">
    <source>
        <dbReference type="Proteomes" id="UP000033101"/>
    </source>
</evidence>
<name>A0A0E3SBM3_9EURY</name>
<dbReference type="PROSITE" id="PS00061">
    <property type="entry name" value="ADH_SHORT"/>
    <property type="match status" value="1"/>
</dbReference>
<evidence type="ECO:0000313" key="4">
    <source>
        <dbReference type="EMBL" id="AKB78261.1"/>
    </source>
</evidence>
<dbReference type="SMART" id="SM00822">
    <property type="entry name" value="PKS_KR"/>
    <property type="match status" value="1"/>
</dbReference>
<evidence type="ECO:0000256" key="2">
    <source>
        <dbReference type="RuleBase" id="RU000363"/>
    </source>
</evidence>
<dbReference type="PRINTS" id="PR00081">
    <property type="entry name" value="GDHRDH"/>
</dbReference>